<dbReference type="RefSeq" id="WP_185112904.1">
    <property type="nucleotide sequence ID" value="NZ_JACHMI010000002.1"/>
</dbReference>
<organism evidence="1 2">
    <name type="scientific">Nonomuraea rubra</name>
    <dbReference type="NCBI Taxonomy" id="46180"/>
    <lineage>
        <taxon>Bacteria</taxon>
        <taxon>Bacillati</taxon>
        <taxon>Actinomycetota</taxon>
        <taxon>Actinomycetes</taxon>
        <taxon>Streptosporangiales</taxon>
        <taxon>Streptosporangiaceae</taxon>
        <taxon>Nonomuraea</taxon>
    </lineage>
</organism>
<proteinExistence type="predicted"/>
<name>A0A7X0P8M4_9ACTN</name>
<dbReference type="InterPro" id="IPR006764">
    <property type="entry name" value="SAM_dep_MeTrfase_SAV2177_type"/>
</dbReference>
<dbReference type="Proteomes" id="UP000565579">
    <property type="component" value="Unassembled WGS sequence"/>
</dbReference>
<comment type="caution">
    <text evidence="1">The sequence shown here is derived from an EMBL/GenBank/DDBJ whole genome shotgun (WGS) entry which is preliminary data.</text>
</comment>
<dbReference type="Gene3D" id="3.40.50.150">
    <property type="entry name" value="Vaccinia Virus protein VP39"/>
    <property type="match status" value="1"/>
</dbReference>
<dbReference type="SUPFAM" id="SSF53335">
    <property type="entry name" value="S-adenosyl-L-methionine-dependent methyltransferases"/>
    <property type="match status" value="1"/>
</dbReference>
<sequence length="285" mass="30957">MSASRVAPHDAAGEGRYDFSRPSIARVWDAATGGKDNLAPDRDVLGALEQTAGQIRTAARAQVEFVTRATRVVAKEHGIRQWLNLGCGLPPQNGETTYDTAVQHHKGTRVVYVDNDQHVAVHGRAMLDVPGAASLIEGDAWDVDAVLRHEATRSLLDPGQPVGMIATAVAHFAPDGKKPASILRRYMAHFPSGYFIFSHARDDLLTSEERAKMIADYKATADIYPRSLDVIKSMFLGGLELLEPGLVEASTWRPDTAMPLDVGRAHFVAAVARFETFARSMAEAS</sequence>
<keyword evidence="2" id="KW-1185">Reference proteome</keyword>
<gene>
    <name evidence="1" type="ORF">HD593_012212</name>
</gene>
<evidence type="ECO:0000313" key="1">
    <source>
        <dbReference type="EMBL" id="MBB6557322.1"/>
    </source>
</evidence>
<reference evidence="1 2" key="1">
    <citation type="submission" date="2020-08" db="EMBL/GenBank/DDBJ databases">
        <title>Sequencing the genomes of 1000 actinobacteria strains.</title>
        <authorList>
            <person name="Klenk H.-P."/>
        </authorList>
    </citation>
    <scope>NUCLEOTIDE SEQUENCE [LARGE SCALE GENOMIC DNA]</scope>
    <source>
        <strain evidence="1 2">DSM 43768</strain>
    </source>
</reference>
<dbReference type="InterPro" id="IPR029063">
    <property type="entry name" value="SAM-dependent_MTases_sf"/>
</dbReference>
<dbReference type="PIRSF" id="PIRSF017393">
    <property type="entry name" value="MTase_SAV2177"/>
    <property type="match status" value="1"/>
</dbReference>
<accession>A0A7X0P8M4</accession>
<dbReference type="Pfam" id="PF04672">
    <property type="entry name" value="Methyltransf_19"/>
    <property type="match status" value="1"/>
</dbReference>
<protein>
    <recommendedName>
        <fullName evidence="3">SAM-dependent methyltransferase</fullName>
    </recommendedName>
</protein>
<dbReference type="AlphaFoldDB" id="A0A7X0P8M4"/>
<evidence type="ECO:0000313" key="2">
    <source>
        <dbReference type="Proteomes" id="UP000565579"/>
    </source>
</evidence>
<evidence type="ECO:0008006" key="3">
    <source>
        <dbReference type="Google" id="ProtNLM"/>
    </source>
</evidence>
<dbReference type="EMBL" id="JACHMI010000002">
    <property type="protein sequence ID" value="MBB6557322.1"/>
    <property type="molecule type" value="Genomic_DNA"/>
</dbReference>